<evidence type="ECO:0000256" key="1">
    <source>
        <dbReference type="SAM" id="MobiDB-lite"/>
    </source>
</evidence>
<dbReference type="KEGG" id="pvo:PVOR_10379"/>
<name>A0A2R9SX75_9BACL</name>
<sequence>MAIALARGQPPTAESTALVRGRPPSAEKQLEQGFPASSCFFHMSDVE</sequence>
<keyword evidence="3" id="KW-1185">Reference proteome</keyword>
<evidence type="ECO:0000313" key="2">
    <source>
        <dbReference type="EMBL" id="EFU41941.1"/>
    </source>
</evidence>
<evidence type="ECO:0000313" key="3">
    <source>
        <dbReference type="Proteomes" id="UP000003094"/>
    </source>
</evidence>
<protein>
    <submittedName>
        <fullName evidence="2">Uncharacterized protein</fullName>
    </submittedName>
</protein>
<organism evidence="2 3">
    <name type="scientific">Paenibacillus vortex V453</name>
    <dbReference type="NCBI Taxonomy" id="715225"/>
    <lineage>
        <taxon>Bacteria</taxon>
        <taxon>Bacillati</taxon>
        <taxon>Bacillota</taxon>
        <taxon>Bacilli</taxon>
        <taxon>Bacillales</taxon>
        <taxon>Paenibacillaceae</taxon>
        <taxon>Paenibacillus</taxon>
    </lineage>
</organism>
<dbReference type="Proteomes" id="UP000003094">
    <property type="component" value="Unassembled WGS sequence"/>
</dbReference>
<accession>A0A2R9SX75</accession>
<dbReference type="AlphaFoldDB" id="A0A2R9SX75"/>
<proteinExistence type="predicted"/>
<dbReference type="EMBL" id="ADHJ01000017">
    <property type="protein sequence ID" value="EFU41941.1"/>
    <property type="molecule type" value="Genomic_DNA"/>
</dbReference>
<gene>
    <name evidence="2" type="ORF">PVOR_10379</name>
</gene>
<comment type="caution">
    <text evidence="2">The sequence shown here is derived from an EMBL/GenBank/DDBJ whole genome shotgun (WGS) entry which is preliminary data.</text>
</comment>
<feature type="region of interest" description="Disordered" evidence="1">
    <location>
        <begin position="1"/>
        <end position="33"/>
    </location>
</feature>
<reference evidence="2 3" key="1">
    <citation type="journal article" date="2010" name="BMC Genomics">
        <title>Genome sequence of the pattern forming Paenibacillus vortex bacterium reveals potential for thriving in complex environments.</title>
        <authorList>
            <person name="Sirota-Madi A."/>
            <person name="Olender T."/>
            <person name="Helman Y."/>
            <person name="Ingham C."/>
            <person name="Brainis I."/>
            <person name="Roth D."/>
            <person name="Hagi E."/>
            <person name="Brodsky L."/>
            <person name="Leshkowitz D."/>
            <person name="Galatenko V."/>
            <person name="Nikolaev V."/>
            <person name="Mugasimangalam R.C."/>
            <person name="Bransburg-Zabary S."/>
            <person name="Gutnick D.L."/>
            <person name="Lancet D."/>
            <person name="Ben-Jacob E."/>
        </authorList>
    </citation>
    <scope>NUCLEOTIDE SEQUENCE [LARGE SCALE GENOMIC DNA]</scope>
    <source>
        <strain evidence="2 3">V453</strain>
    </source>
</reference>